<evidence type="ECO:0000313" key="14">
    <source>
        <dbReference type="EMBL" id="GAA1975664.1"/>
    </source>
</evidence>
<evidence type="ECO:0000256" key="10">
    <source>
        <dbReference type="ARBA" id="ARBA00023002"/>
    </source>
</evidence>
<comment type="subcellular location">
    <subcellularLocation>
        <location evidence="12">Cytoplasm</location>
    </subcellularLocation>
</comment>
<evidence type="ECO:0000256" key="8">
    <source>
        <dbReference type="ARBA" id="ARBA00022630"/>
    </source>
</evidence>
<dbReference type="PANTHER" id="PTHR42923">
    <property type="entry name" value="PROTOPORPHYRINOGEN OXIDASE"/>
    <property type="match status" value="1"/>
</dbReference>
<comment type="catalytic activity">
    <reaction evidence="1">
        <text>coproporphyrinogen III + 3 O2 = coproporphyrin III + 3 H2O2</text>
        <dbReference type="Rhea" id="RHEA:43436"/>
        <dbReference type="ChEBI" id="CHEBI:15379"/>
        <dbReference type="ChEBI" id="CHEBI:16240"/>
        <dbReference type="ChEBI" id="CHEBI:57309"/>
        <dbReference type="ChEBI" id="CHEBI:131725"/>
        <dbReference type="EC" id="1.3.3.15"/>
    </reaction>
    <physiologicalReaction direction="left-to-right" evidence="1">
        <dbReference type="Rhea" id="RHEA:43437"/>
    </physiologicalReaction>
</comment>
<comment type="caution">
    <text evidence="14">The sequence shown here is derived from an EMBL/GenBank/DDBJ whole genome shotgun (WGS) entry which is preliminary data.</text>
</comment>
<accession>A0ABN2RWG7</accession>
<evidence type="ECO:0000256" key="1">
    <source>
        <dbReference type="ARBA" id="ARBA00001755"/>
    </source>
</evidence>
<evidence type="ECO:0000256" key="4">
    <source>
        <dbReference type="ARBA" id="ARBA00004744"/>
    </source>
</evidence>
<keyword evidence="9 12" id="KW-0274">FAD</keyword>
<feature type="domain" description="Amine oxidase" evidence="13">
    <location>
        <begin position="27"/>
        <end position="469"/>
    </location>
</feature>
<keyword evidence="15" id="KW-1185">Reference proteome</keyword>
<reference evidence="14 15" key="1">
    <citation type="journal article" date="2019" name="Int. J. Syst. Evol. Microbiol.">
        <title>The Global Catalogue of Microorganisms (GCM) 10K type strain sequencing project: providing services to taxonomists for standard genome sequencing and annotation.</title>
        <authorList>
            <consortium name="The Broad Institute Genomics Platform"/>
            <consortium name="The Broad Institute Genome Sequencing Center for Infectious Disease"/>
            <person name="Wu L."/>
            <person name="Ma J."/>
        </authorList>
    </citation>
    <scope>NUCLEOTIDE SEQUENCE [LARGE SCALE GENOMIC DNA]</scope>
    <source>
        <strain evidence="14 15">JCM 14902</strain>
    </source>
</reference>
<dbReference type="PRINTS" id="PR00411">
    <property type="entry name" value="PNDRDTASEI"/>
</dbReference>
<comment type="pathway">
    <text evidence="4 12">Porphyrin-containing compound metabolism; protoheme biosynthesis.</text>
</comment>
<sequence>MADDPLPFDELVAHARETRVVVVGGGIGGLVAALECAKIGMQVTVFEASDRLGGLVRSADVAGLTLDVGAESYATRGGHVRRLVEELGLADEIVAPLPGGAWLAGLPGAAPLPKGGVLGIPENPFTDDVRAIIGWRGAWRAYADRLRPVLTIGEERSLGRLVRRRMGDRVLDRLVAPVTSGVYSADPDDIDVELAAPGLNAALTNAGSLSGAVAALARSRAEAPGSAVEGISGGMSRLVDALGARLVELGADIQVETPVEAIVPTAEPGVKPGWTVRTAEGDLNAEQVIVACSESAARALLAGLIGPADSDRVAPRVHVVTLVVDAPDLDGAPRGTGVLTVPGSHRAKALTHSSAKWPWLGEAAAVGHPHRHVVRVSFGTQSEAPATDGLGRDDATTLALAEASALLGVRLDATHLVGSDIARYEQTLPGAAIGQREAAAAVRATLSKVPGIVAVGAWLSGTGLAQVVPDARAQSEVLRRATLFGSAPASE</sequence>
<evidence type="ECO:0000256" key="11">
    <source>
        <dbReference type="ARBA" id="ARBA00023133"/>
    </source>
</evidence>
<dbReference type="InterPro" id="IPR036188">
    <property type="entry name" value="FAD/NAD-bd_sf"/>
</dbReference>
<keyword evidence="10 12" id="KW-0560">Oxidoreductase</keyword>
<comment type="function">
    <text evidence="3 12">Involved in coproporphyrin-dependent heme b biosynthesis. Catalyzes the oxidation of coproporphyrinogen III to coproporphyrin III.</text>
</comment>
<evidence type="ECO:0000256" key="7">
    <source>
        <dbReference type="ARBA" id="ARBA00019046"/>
    </source>
</evidence>
<evidence type="ECO:0000256" key="9">
    <source>
        <dbReference type="ARBA" id="ARBA00022827"/>
    </source>
</evidence>
<evidence type="ECO:0000256" key="3">
    <source>
        <dbReference type="ARBA" id="ARBA00002185"/>
    </source>
</evidence>
<dbReference type="SUPFAM" id="SSF54373">
    <property type="entry name" value="FAD-linked reductases, C-terminal domain"/>
    <property type="match status" value="1"/>
</dbReference>
<organism evidence="14 15">
    <name type="scientific">Microbacterium pumilum</name>
    <dbReference type="NCBI Taxonomy" id="344165"/>
    <lineage>
        <taxon>Bacteria</taxon>
        <taxon>Bacillati</taxon>
        <taxon>Actinomycetota</taxon>
        <taxon>Actinomycetes</taxon>
        <taxon>Micrococcales</taxon>
        <taxon>Microbacteriaceae</taxon>
        <taxon>Microbacterium</taxon>
    </lineage>
</organism>
<dbReference type="Gene3D" id="1.10.3110.10">
    <property type="entry name" value="protoporphyrinogen ix oxidase, domain 3"/>
    <property type="match status" value="1"/>
</dbReference>
<dbReference type="EC" id="1.3.3.15" evidence="6 12"/>
<dbReference type="SUPFAM" id="SSF51905">
    <property type="entry name" value="FAD/NAD(P)-binding domain"/>
    <property type="match status" value="1"/>
</dbReference>
<comment type="similarity">
    <text evidence="5 12">Belongs to the protoporphyrinogen/coproporphyrinogen oxidase family. Coproporphyrinogen III oxidase subfamily.</text>
</comment>
<dbReference type="NCBIfam" id="TIGR00562">
    <property type="entry name" value="proto_IX_ox"/>
    <property type="match status" value="1"/>
</dbReference>
<dbReference type="Proteomes" id="UP001500326">
    <property type="component" value="Unassembled WGS sequence"/>
</dbReference>
<evidence type="ECO:0000256" key="2">
    <source>
        <dbReference type="ARBA" id="ARBA00001974"/>
    </source>
</evidence>
<keyword evidence="11 12" id="KW-0350">Heme biosynthesis</keyword>
<dbReference type="RefSeq" id="WP_344058331.1">
    <property type="nucleotide sequence ID" value="NZ_BAAAOH010000001.1"/>
</dbReference>
<protein>
    <recommendedName>
        <fullName evidence="7 12">Coproporphyrinogen III oxidase</fullName>
        <ecNumber evidence="6 12">1.3.3.15</ecNumber>
    </recommendedName>
</protein>
<name>A0ABN2RWG7_9MICO</name>
<dbReference type="PANTHER" id="PTHR42923:SF3">
    <property type="entry name" value="PROTOPORPHYRINOGEN OXIDASE"/>
    <property type="match status" value="1"/>
</dbReference>
<dbReference type="Gene3D" id="3.50.50.60">
    <property type="entry name" value="FAD/NAD(P)-binding domain"/>
    <property type="match status" value="1"/>
</dbReference>
<keyword evidence="12" id="KW-0963">Cytoplasm</keyword>
<evidence type="ECO:0000259" key="13">
    <source>
        <dbReference type="Pfam" id="PF01593"/>
    </source>
</evidence>
<dbReference type="InterPro" id="IPR050464">
    <property type="entry name" value="Zeta_carotene_desat/Oxidored"/>
</dbReference>
<proteinExistence type="inferred from homology"/>
<keyword evidence="8 12" id="KW-0285">Flavoprotein</keyword>
<evidence type="ECO:0000256" key="5">
    <source>
        <dbReference type="ARBA" id="ARBA00008310"/>
    </source>
</evidence>
<dbReference type="Pfam" id="PF01593">
    <property type="entry name" value="Amino_oxidase"/>
    <property type="match status" value="1"/>
</dbReference>
<evidence type="ECO:0000256" key="12">
    <source>
        <dbReference type="RuleBase" id="RU364052"/>
    </source>
</evidence>
<gene>
    <name evidence="14" type="primary">hemG</name>
    <name evidence="14" type="ORF">GCM10009777_05700</name>
</gene>
<comment type="cofactor">
    <cofactor evidence="2 12">
        <name>FAD</name>
        <dbReference type="ChEBI" id="CHEBI:57692"/>
    </cofactor>
</comment>
<dbReference type="InterPro" id="IPR002937">
    <property type="entry name" value="Amino_oxidase"/>
</dbReference>
<evidence type="ECO:0000313" key="15">
    <source>
        <dbReference type="Proteomes" id="UP001500326"/>
    </source>
</evidence>
<evidence type="ECO:0000256" key="6">
    <source>
        <dbReference type="ARBA" id="ARBA00012402"/>
    </source>
</evidence>
<dbReference type="EMBL" id="BAAAOH010000001">
    <property type="protein sequence ID" value="GAA1975664.1"/>
    <property type="molecule type" value="Genomic_DNA"/>
</dbReference>
<dbReference type="InterPro" id="IPR004572">
    <property type="entry name" value="Protoporphyrinogen_oxidase"/>
</dbReference>
<dbReference type="Gene3D" id="3.90.660.20">
    <property type="entry name" value="Protoporphyrinogen oxidase, mitochondrial, domain 2"/>
    <property type="match status" value="1"/>
</dbReference>